<evidence type="ECO:0000313" key="2">
    <source>
        <dbReference type="EMBL" id="KIO24832.1"/>
    </source>
</evidence>
<proteinExistence type="predicted"/>
<dbReference type="OrthoDB" id="2665493at2759"/>
<dbReference type="Proteomes" id="UP000054248">
    <property type="component" value="Unassembled WGS sequence"/>
</dbReference>
<dbReference type="HOGENOM" id="CLU_052397_1_0_1"/>
<feature type="domain" description="BTB" evidence="1">
    <location>
        <begin position="25"/>
        <end position="114"/>
    </location>
</feature>
<protein>
    <recommendedName>
        <fullName evidence="1">BTB domain-containing protein</fullName>
    </recommendedName>
</protein>
<dbReference type="Pfam" id="PF00651">
    <property type="entry name" value="BTB"/>
    <property type="match status" value="1"/>
</dbReference>
<gene>
    <name evidence="2" type="ORF">M407DRAFT_25793</name>
</gene>
<accession>A0A0C3LU11</accession>
<sequence>MSEDQDVSEEGFIVPAPFDSLSPGDCILKSIEGTEFKALRQILVLASQVMADMFGLPQGEAHKVPHEGTPDHLPVIPMQEDAETIHNLLVLLYPTSVPKELGVQAAIKLAKTYDKYLIPKDRLRLSVGLLYNSESTLKTSPIELYRLAWELEMMLEAKIASRYTHKIPFEQLHATLPLKPLEELLNLRRRREEALDSLIAAVEPRSTLCDTHTTNDGKFFRQIAALKEKARQSIQVPYPEKGARASSFFGQRRGYPPTRDGWKSWSRNNRNFCGCFEDCDWDSMSSVLASALQEFPQCI</sequence>
<dbReference type="AlphaFoldDB" id="A0A0C3LU11"/>
<evidence type="ECO:0000313" key="3">
    <source>
        <dbReference type="Proteomes" id="UP000054248"/>
    </source>
</evidence>
<dbReference type="Gene3D" id="3.30.710.10">
    <property type="entry name" value="Potassium Channel Kv1.1, Chain A"/>
    <property type="match status" value="1"/>
</dbReference>
<keyword evidence="3" id="KW-1185">Reference proteome</keyword>
<dbReference type="InterPro" id="IPR000210">
    <property type="entry name" value="BTB/POZ_dom"/>
</dbReference>
<reference evidence="2 3" key="1">
    <citation type="submission" date="2014-04" db="EMBL/GenBank/DDBJ databases">
        <authorList>
            <consortium name="DOE Joint Genome Institute"/>
            <person name="Kuo A."/>
            <person name="Girlanda M."/>
            <person name="Perotto S."/>
            <person name="Kohler A."/>
            <person name="Nagy L.G."/>
            <person name="Floudas D."/>
            <person name="Copeland A."/>
            <person name="Barry K.W."/>
            <person name="Cichocki N."/>
            <person name="Veneault-Fourrey C."/>
            <person name="LaButti K."/>
            <person name="Lindquist E.A."/>
            <person name="Lipzen A."/>
            <person name="Lundell T."/>
            <person name="Morin E."/>
            <person name="Murat C."/>
            <person name="Sun H."/>
            <person name="Tunlid A."/>
            <person name="Henrissat B."/>
            <person name="Grigoriev I.V."/>
            <person name="Hibbett D.S."/>
            <person name="Martin F."/>
            <person name="Nordberg H.P."/>
            <person name="Cantor M.N."/>
            <person name="Hua S.X."/>
        </authorList>
    </citation>
    <scope>NUCLEOTIDE SEQUENCE [LARGE SCALE GENOMIC DNA]</scope>
    <source>
        <strain evidence="2 3">MUT 4182</strain>
    </source>
</reference>
<dbReference type="EMBL" id="KN823053">
    <property type="protein sequence ID" value="KIO24832.1"/>
    <property type="molecule type" value="Genomic_DNA"/>
</dbReference>
<organism evidence="2 3">
    <name type="scientific">Tulasnella calospora MUT 4182</name>
    <dbReference type="NCBI Taxonomy" id="1051891"/>
    <lineage>
        <taxon>Eukaryota</taxon>
        <taxon>Fungi</taxon>
        <taxon>Dikarya</taxon>
        <taxon>Basidiomycota</taxon>
        <taxon>Agaricomycotina</taxon>
        <taxon>Agaricomycetes</taxon>
        <taxon>Cantharellales</taxon>
        <taxon>Tulasnellaceae</taxon>
        <taxon>Tulasnella</taxon>
    </lineage>
</organism>
<dbReference type="InterPro" id="IPR011333">
    <property type="entry name" value="SKP1/BTB/POZ_sf"/>
</dbReference>
<name>A0A0C3LU11_9AGAM</name>
<reference evidence="3" key="2">
    <citation type="submission" date="2015-01" db="EMBL/GenBank/DDBJ databases">
        <title>Evolutionary Origins and Diversification of the Mycorrhizal Mutualists.</title>
        <authorList>
            <consortium name="DOE Joint Genome Institute"/>
            <consortium name="Mycorrhizal Genomics Consortium"/>
            <person name="Kohler A."/>
            <person name="Kuo A."/>
            <person name="Nagy L.G."/>
            <person name="Floudas D."/>
            <person name="Copeland A."/>
            <person name="Barry K.W."/>
            <person name="Cichocki N."/>
            <person name="Veneault-Fourrey C."/>
            <person name="LaButti K."/>
            <person name="Lindquist E.A."/>
            <person name="Lipzen A."/>
            <person name="Lundell T."/>
            <person name="Morin E."/>
            <person name="Murat C."/>
            <person name="Riley R."/>
            <person name="Ohm R."/>
            <person name="Sun H."/>
            <person name="Tunlid A."/>
            <person name="Henrissat B."/>
            <person name="Grigoriev I.V."/>
            <person name="Hibbett D.S."/>
            <person name="Martin F."/>
        </authorList>
    </citation>
    <scope>NUCLEOTIDE SEQUENCE [LARGE SCALE GENOMIC DNA]</scope>
    <source>
        <strain evidence="3">MUT 4182</strain>
    </source>
</reference>
<evidence type="ECO:0000259" key="1">
    <source>
        <dbReference type="Pfam" id="PF00651"/>
    </source>
</evidence>